<dbReference type="Proteomes" id="UP000787568">
    <property type="component" value="Unassembled WGS sequence"/>
</dbReference>
<evidence type="ECO:0000256" key="5">
    <source>
        <dbReference type="SAM" id="Phobius"/>
    </source>
</evidence>
<feature type="transmembrane region" description="Helical" evidence="5">
    <location>
        <begin position="140"/>
        <end position="162"/>
    </location>
</feature>
<evidence type="ECO:0000313" key="7">
    <source>
        <dbReference type="Proteomes" id="UP000787568"/>
    </source>
</evidence>
<keyword evidence="4 5" id="KW-0472">Membrane</keyword>
<evidence type="ECO:0000256" key="3">
    <source>
        <dbReference type="ARBA" id="ARBA00022989"/>
    </source>
</evidence>
<evidence type="ECO:0000313" key="6">
    <source>
        <dbReference type="EMBL" id="MBU4633863.1"/>
    </source>
</evidence>
<keyword evidence="2 5" id="KW-0812">Transmembrane</keyword>
<sequence length="414" mass="45221">MKRLLKNMGLLFSVQLCGYLIPILEIPVLARALGVQEYGKVVLIQSVALLTSLVVEYGFSLSGSRQVAIARDDSDALARIFGEVLSAKLLIFSIVSIVGVVIFLTSGPVFYDRDLLLMGGVYFIAFGFSPFWFFQGLEKIALVVVVEVSLRFVGLFFLYIFIHGEQDALLAFGIMSGFGLLNTLFGNAVCVNKIGKFSLSFAGGLQQIKLGFHVFVYKSSNNILMSAGPSLVGVISGHVAVAAYVPAEKIIRGFVSFVNPILIGFYPYLNRQFQVSQGNTMRLSWMIVIGMFFSGVLSAGLIYFVGDFLILTVLGAGFTAASEILKVFVLIIPFRLANQALGLCMLIPMGRDKATSFLMMFSSIMSMLLAALMSIWYNVEGVVLGFVIAEVFLSVALISVVFEGRDKYRNKEGV</sequence>
<dbReference type="InterPro" id="IPR052556">
    <property type="entry name" value="PolySynth_Transporter"/>
</dbReference>
<keyword evidence="3 5" id="KW-1133">Transmembrane helix</keyword>
<feature type="transmembrane region" description="Helical" evidence="5">
    <location>
        <begin position="42"/>
        <end position="59"/>
    </location>
</feature>
<dbReference type="Pfam" id="PF01943">
    <property type="entry name" value="Polysacc_synt"/>
    <property type="match status" value="1"/>
</dbReference>
<dbReference type="PANTHER" id="PTHR43424">
    <property type="entry name" value="LOCUS PUTATIVE PROTEIN 1-RELATED"/>
    <property type="match status" value="1"/>
</dbReference>
<feature type="transmembrane region" description="Helical" evidence="5">
    <location>
        <begin position="168"/>
        <end position="191"/>
    </location>
</feature>
<name>A0AAJ1E345_9PSED</name>
<comment type="subcellular location">
    <subcellularLocation>
        <location evidence="1">Membrane</location>
        <topology evidence="1">Multi-pass membrane protein</topology>
    </subcellularLocation>
</comment>
<proteinExistence type="predicted"/>
<dbReference type="RefSeq" id="WP_124309231.1">
    <property type="nucleotide sequence ID" value="NZ_CP027715.1"/>
</dbReference>
<reference evidence="6" key="1">
    <citation type="submission" date="2020-12" db="EMBL/GenBank/DDBJ databases">
        <title>Generalized mutagenesis with transposon Tn5. A laboratory procedure for the identification of genes responsible for a bacterial phenotype and its regulation, illustrated with phenazine production in Pseudomonas chlororaphis.</title>
        <authorList>
            <person name="Muzio F."/>
            <person name="Sobrero P."/>
            <person name="Agaras B."/>
            <person name="Valverde C."/>
        </authorList>
    </citation>
    <scope>NUCLEOTIDE SEQUENCE</scope>
    <source>
        <strain evidence="6">SMMP3</strain>
    </source>
</reference>
<feature type="transmembrane region" description="Helical" evidence="5">
    <location>
        <begin position="281"/>
        <end position="304"/>
    </location>
</feature>
<feature type="transmembrane region" description="Helical" evidence="5">
    <location>
        <begin position="115"/>
        <end position="133"/>
    </location>
</feature>
<protein>
    <submittedName>
        <fullName evidence="6">Oligosaccharide flippase family protein</fullName>
    </submittedName>
</protein>
<evidence type="ECO:0000256" key="4">
    <source>
        <dbReference type="ARBA" id="ARBA00023136"/>
    </source>
</evidence>
<feature type="transmembrane region" description="Helical" evidence="5">
    <location>
        <begin position="357"/>
        <end position="377"/>
    </location>
</feature>
<accession>A0AAJ1E345</accession>
<comment type="caution">
    <text evidence="6">The sequence shown here is derived from an EMBL/GenBank/DDBJ whole genome shotgun (WGS) entry which is preliminary data.</text>
</comment>
<feature type="transmembrane region" description="Helical" evidence="5">
    <location>
        <begin position="250"/>
        <end position="269"/>
    </location>
</feature>
<dbReference type="AlphaFoldDB" id="A0AAJ1E345"/>
<organism evidence="6 7">
    <name type="scientific">Pseudomonas chlororaphis subsp. aurantiaca</name>
    <dbReference type="NCBI Taxonomy" id="86192"/>
    <lineage>
        <taxon>Bacteria</taxon>
        <taxon>Pseudomonadati</taxon>
        <taxon>Pseudomonadota</taxon>
        <taxon>Gammaproteobacteria</taxon>
        <taxon>Pseudomonadales</taxon>
        <taxon>Pseudomonadaceae</taxon>
        <taxon>Pseudomonas</taxon>
    </lineage>
</organism>
<feature type="transmembrane region" description="Helical" evidence="5">
    <location>
        <begin position="80"/>
        <end position="103"/>
    </location>
</feature>
<dbReference type="PANTHER" id="PTHR43424:SF1">
    <property type="entry name" value="LOCUS PUTATIVE PROTEIN 1-RELATED"/>
    <property type="match status" value="1"/>
</dbReference>
<evidence type="ECO:0000256" key="1">
    <source>
        <dbReference type="ARBA" id="ARBA00004141"/>
    </source>
</evidence>
<feature type="transmembrane region" description="Helical" evidence="5">
    <location>
        <begin position="310"/>
        <end position="336"/>
    </location>
</feature>
<evidence type="ECO:0000256" key="2">
    <source>
        <dbReference type="ARBA" id="ARBA00022692"/>
    </source>
</evidence>
<feature type="transmembrane region" description="Helical" evidence="5">
    <location>
        <begin position="383"/>
        <end position="402"/>
    </location>
</feature>
<dbReference type="InterPro" id="IPR002797">
    <property type="entry name" value="Polysacc_synth"/>
</dbReference>
<feature type="transmembrane region" description="Helical" evidence="5">
    <location>
        <begin position="223"/>
        <end position="244"/>
    </location>
</feature>
<dbReference type="EMBL" id="JAEEFW010000004">
    <property type="protein sequence ID" value="MBU4633863.1"/>
    <property type="molecule type" value="Genomic_DNA"/>
</dbReference>
<gene>
    <name evidence="6" type="ORF">I8747_13770</name>
</gene>
<dbReference type="GO" id="GO:0016020">
    <property type="term" value="C:membrane"/>
    <property type="evidence" value="ECO:0007669"/>
    <property type="project" value="UniProtKB-SubCell"/>
</dbReference>